<dbReference type="GO" id="GO:0045892">
    <property type="term" value="P:negative regulation of DNA-templated transcription"/>
    <property type="evidence" value="ECO:0007669"/>
    <property type="project" value="UniProtKB-ARBA"/>
</dbReference>
<reference evidence="6 7" key="1">
    <citation type="journal article" date="2015" name="Genome Announc.">
        <title>Expanding the biotechnology potential of lactobacilli through comparative genomics of 213 strains and associated genera.</title>
        <authorList>
            <person name="Sun Z."/>
            <person name="Harris H.M."/>
            <person name="McCann A."/>
            <person name="Guo C."/>
            <person name="Argimon S."/>
            <person name="Zhang W."/>
            <person name="Yang X."/>
            <person name="Jeffery I.B."/>
            <person name="Cooney J.C."/>
            <person name="Kagawa T.F."/>
            <person name="Liu W."/>
            <person name="Song Y."/>
            <person name="Salvetti E."/>
            <person name="Wrobel A."/>
            <person name="Rasinkangas P."/>
            <person name="Parkhill J."/>
            <person name="Rea M.C."/>
            <person name="O'Sullivan O."/>
            <person name="Ritari J."/>
            <person name="Douillard F.P."/>
            <person name="Paul Ross R."/>
            <person name="Yang R."/>
            <person name="Briner A.E."/>
            <person name="Felis G.E."/>
            <person name="de Vos W.M."/>
            <person name="Barrangou R."/>
            <person name="Klaenhammer T.R."/>
            <person name="Caufield P.W."/>
            <person name="Cui Y."/>
            <person name="Zhang H."/>
            <person name="O'Toole P.W."/>
        </authorList>
    </citation>
    <scope>NUCLEOTIDE SEQUENCE [LARGE SCALE GENOMIC DNA]</scope>
    <source>
        <strain evidence="6 7">DSM 20444</strain>
    </source>
</reference>
<accession>A0A0R2EAB0</accession>
<keyword evidence="1" id="KW-0805">Transcription regulation</keyword>
<dbReference type="SUPFAM" id="SSF46689">
    <property type="entry name" value="Homeodomain-like"/>
    <property type="match status" value="1"/>
</dbReference>
<dbReference type="InterPro" id="IPR001647">
    <property type="entry name" value="HTH_TetR"/>
</dbReference>
<feature type="domain" description="HTH tetR-type" evidence="5">
    <location>
        <begin position="19"/>
        <end position="79"/>
    </location>
</feature>
<dbReference type="PROSITE" id="PS50977">
    <property type="entry name" value="HTH_TETR_2"/>
    <property type="match status" value="1"/>
</dbReference>
<dbReference type="PATRIC" id="fig|1046596.6.peg.1896"/>
<evidence type="ECO:0000259" key="5">
    <source>
        <dbReference type="PROSITE" id="PS50977"/>
    </source>
</evidence>
<evidence type="ECO:0000313" key="6">
    <source>
        <dbReference type="EMBL" id="KRN10917.1"/>
    </source>
</evidence>
<protein>
    <submittedName>
        <fullName evidence="6">TetR family transcriptional regulator</fullName>
    </submittedName>
</protein>
<feature type="DNA-binding region" description="H-T-H motif" evidence="4">
    <location>
        <begin position="42"/>
        <end position="61"/>
    </location>
</feature>
<organism evidence="6 7">
    <name type="scientific">Liquorilactobacillus mali KCTC 3596 = DSM 20444</name>
    <dbReference type="NCBI Taxonomy" id="1046596"/>
    <lineage>
        <taxon>Bacteria</taxon>
        <taxon>Bacillati</taxon>
        <taxon>Bacillota</taxon>
        <taxon>Bacilli</taxon>
        <taxon>Lactobacillales</taxon>
        <taxon>Lactobacillaceae</taxon>
        <taxon>Liquorilactobacillus</taxon>
    </lineage>
</organism>
<dbReference type="Proteomes" id="UP000050898">
    <property type="component" value="Unassembled WGS sequence"/>
</dbReference>
<keyword evidence="2 4" id="KW-0238">DNA-binding</keyword>
<dbReference type="InterPro" id="IPR009057">
    <property type="entry name" value="Homeodomain-like_sf"/>
</dbReference>
<evidence type="ECO:0000313" key="7">
    <source>
        <dbReference type="Proteomes" id="UP000050898"/>
    </source>
</evidence>
<gene>
    <name evidence="6" type="ORF">FD00_GL001805</name>
</gene>
<proteinExistence type="predicted"/>
<evidence type="ECO:0000256" key="4">
    <source>
        <dbReference type="PROSITE-ProRule" id="PRU00335"/>
    </source>
</evidence>
<dbReference type="FunFam" id="1.10.10.60:FF:000141">
    <property type="entry name" value="TetR family transcriptional regulator"/>
    <property type="match status" value="1"/>
</dbReference>
<evidence type="ECO:0000256" key="1">
    <source>
        <dbReference type="ARBA" id="ARBA00023015"/>
    </source>
</evidence>
<dbReference type="EMBL" id="AYYH01000005">
    <property type="protein sequence ID" value="KRN10917.1"/>
    <property type="molecule type" value="Genomic_DNA"/>
</dbReference>
<dbReference type="GO" id="GO:0003677">
    <property type="term" value="F:DNA binding"/>
    <property type="evidence" value="ECO:0007669"/>
    <property type="project" value="UniProtKB-UniRule"/>
</dbReference>
<dbReference type="PANTHER" id="PTHR43479">
    <property type="entry name" value="ACREF/ENVCD OPERON REPRESSOR-RELATED"/>
    <property type="match status" value="1"/>
</dbReference>
<dbReference type="PRINTS" id="PR00455">
    <property type="entry name" value="HTHTETR"/>
</dbReference>
<dbReference type="InterPro" id="IPR050624">
    <property type="entry name" value="HTH-type_Tx_Regulator"/>
</dbReference>
<dbReference type="PANTHER" id="PTHR43479:SF11">
    <property type="entry name" value="ACREF_ENVCD OPERON REPRESSOR-RELATED"/>
    <property type="match status" value="1"/>
</dbReference>
<dbReference type="AlphaFoldDB" id="A0A0R2EAB0"/>
<dbReference type="Gene3D" id="1.10.357.10">
    <property type="entry name" value="Tetracycline Repressor, domain 2"/>
    <property type="match status" value="1"/>
</dbReference>
<dbReference type="Pfam" id="PF00440">
    <property type="entry name" value="TetR_N"/>
    <property type="match status" value="1"/>
</dbReference>
<keyword evidence="3" id="KW-0804">Transcription</keyword>
<name>A0A0R2EAB0_9LACO</name>
<evidence type="ECO:0000256" key="2">
    <source>
        <dbReference type="ARBA" id="ARBA00023125"/>
    </source>
</evidence>
<sequence length="206" mass="23838">MSIGVTTLGQIERRFEIRELKKQDLLDAAESKFFKNGFEATSIAEIAKAAEFSKKTLYTYFDSKNQIYFEIMLRGYKQLLELIQLQQQESHPLNSTQQFAVFWKALENFLSNYEGYLNAIIFFEIHSGQVQNNYKISEYQQLKKELTDSLLEFFENKTDVVRIKSGLIWQFVLGTAQNALGNHEKSQLILQSGYKLLSSMISAELS</sequence>
<keyword evidence="7" id="KW-1185">Reference proteome</keyword>
<evidence type="ECO:0000256" key="3">
    <source>
        <dbReference type="ARBA" id="ARBA00023163"/>
    </source>
</evidence>
<comment type="caution">
    <text evidence="6">The sequence shown here is derived from an EMBL/GenBank/DDBJ whole genome shotgun (WGS) entry which is preliminary data.</text>
</comment>